<dbReference type="EMBL" id="CP138858">
    <property type="protein sequence ID" value="WPJ96720.1"/>
    <property type="molecule type" value="Genomic_DNA"/>
</dbReference>
<organism evidence="1 2">
    <name type="scientific">Coraliomargarita algicola</name>
    <dbReference type="NCBI Taxonomy" id="3092156"/>
    <lineage>
        <taxon>Bacteria</taxon>
        <taxon>Pseudomonadati</taxon>
        <taxon>Verrucomicrobiota</taxon>
        <taxon>Opitutia</taxon>
        <taxon>Puniceicoccales</taxon>
        <taxon>Coraliomargaritaceae</taxon>
        <taxon>Coraliomargarita</taxon>
    </lineage>
</organism>
<name>A0ABZ0RKI9_9BACT</name>
<accession>A0ABZ0RKI9</accession>
<sequence length="68" mass="7539">MIQLLPHLNELLVYDNSKSVKKDASPIPECLIKITEGKIEGGNSSLLRKDFPDWAQPIAMEAINTFVG</sequence>
<proteinExistence type="predicted"/>
<evidence type="ECO:0000313" key="2">
    <source>
        <dbReference type="Proteomes" id="UP001324993"/>
    </source>
</evidence>
<gene>
    <name evidence="1" type="ORF">SH580_03250</name>
</gene>
<evidence type="ECO:0000313" key="1">
    <source>
        <dbReference type="EMBL" id="WPJ96720.1"/>
    </source>
</evidence>
<dbReference type="Proteomes" id="UP001324993">
    <property type="component" value="Chromosome"/>
</dbReference>
<reference evidence="1 2" key="1">
    <citation type="submission" date="2023-11" db="EMBL/GenBank/DDBJ databases">
        <title>Coraliomargarita sp. nov., isolated from marine algae.</title>
        <authorList>
            <person name="Lee J.K."/>
            <person name="Baek J.H."/>
            <person name="Kim J.M."/>
            <person name="Choi D.G."/>
            <person name="Jeon C.O."/>
        </authorList>
    </citation>
    <scope>NUCLEOTIDE SEQUENCE [LARGE SCALE GENOMIC DNA]</scope>
    <source>
        <strain evidence="1 2">J2-16</strain>
    </source>
</reference>
<protein>
    <submittedName>
        <fullName evidence="1">Uncharacterized protein</fullName>
    </submittedName>
</protein>
<keyword evidence="2" id="KW-1185">Reference proteome</keyword>
<dbReference type="RefSeq" id="WP_319833577.1">
    <property type="nucleotide sequence ID" value="NZ_CP138858.1"/>
</dbReference>